<sequence length="44" mass="5220">MSTRGQRGRYENCELVYRYGPALRDDPRHTGFSWNGFESETYTD</sequence>
<keyword evidence="2" id="KW-1185">Reference proteome</keyword>
<keyword evidence="1" id="KW-0614">Plasmid</keyword>
<evidence type="ECO:0000313" key="2">
    <source>
        <dbReference type="Proteomes" id="UP001293718"/>
    </source>
</evidence>
<geneLocation type="plasmid" evidence="1">
    <name>unnamed</name>
</geneLocation>
<dbReference type="Proteomes" id="UP001293718">
    <property type="component" value="Unassembled WGS sequence"/>
</dbReference>
<organism evidence="1 2">
    <name type="scientific">Azohydromonas lata</name>
    <dbReference type="NCBI Taxonomy" id="45677"/>
    <lineage>
        <taxon>Bacteria</taxon>
        <taxon>Pseudomonadati</taxon>
        <taxon>Pseudomonadota</taxon>
        <taxon>Betaproteobacteria</taxon>
        <taxon>Burkholderiales</taxon>
        <taxon>Sphaerotilaceae</taxon>
        <taxon>Azohydromonas</taxon>
    </lineage>
</organism>
<name>A0ABU5I817_9BURK</name>
<dbReference type="EMBL" id="JAXOJX010000001">
    <property type="protein sequence ID" value="MDZ5455246.1"/>
    <property type="molecule type" value="Genomic_DNA"/>
</dbReference>
<protein>
    <submittedName>
        <fullName evidence="1">Uncharacterized protein</fullName>
    </submittedName>
</protein>
<comment type="caution">
    <text evidence="1">The sequence shown here is derived from an EMBL/GenBank/DDBJ whole genome shotgun (WGS) entry which is preliminary data.</text>
</comment>
<dbReference type="RefSeq" id="WP_322463941.1">
    <property type="nucleotide sequence ID" value="NZ_JAXOJX010000001.1"/>
</dbReference>
<accession>A0ABU5I817</accession>
<reference evidence="1 2" key="1">
    <citation type="submission" date="2023-11" db="EMBL/GenBank/DDBJ databases">
        <title>Draft genome of Azohydromonas lata strain H1 (DSM1123), a polyhydroxyalkanoate producer.</title>
        <authorList>
            <person name="Traversa D."/>
            <person name="D'Addabbo P."/>
            <person name="Pazzani C."/>
            <person name="Manzari C."/>
            <person name="Chiara M."/>
            <person name="Scrascia M."/>
        </authorList>
    </citation>
    <scope>NUCLEOTIDE SEQUENCE [LARGE SCALE GENOMIC DNA]</scope>
    <source>
        <strain evidence="1 2">H1</strain>
        <plasmid evidence="1">unnamed</plasmid>
    </source>
</reference>
<evidence type="ECO:0000313" key="1">
    <source>
        <dbReference type="EMBL" id="MDZ5455246.1"/>
    </source>
</evidence>
<gene>
    <name evidence="1" type="ORF">SM757_01535</name>
</gene>
<proteinExistence type="predicted"/>